<evidence type="ECO:0000313" key="2">
    <source>
        <dbReference type="EMBL" id="GFS40757.1"/>
    </source>
</evidence>
<accession>A0A7J0DT03</accession>
<protein>
    <submittedName>
        <fullName evidence="2">CCAAT-displacement protein alternatively spliced product</fullName>
    </submittedName>
</protein>
<feature type="compositionally biased region" description="Polar residues" evidence="1">
    <location>
        <begin position="49"/>
        <end position="58"/>
    </location>
</feature>
<gene>
    <name evidence="2" type="ORF">Acr_00g0070350</name>
</gene>
<dbReference type="OrthoDB" id="1290607at2759"/>
<sequence>MEGSQGGWKREKSNSTSSTPVSVFANIWKDFDLDMERSLSDEQGLKIAENQQNSQNNLRKLGESTRGGQVGLAL</sequence>
<dbReference type="AlphaFoldDB" id="A0A7J0DT03"/>
<dbReference type="EMBL" id="BJWL01000358">
    <property type="protein sequence ID" value="GFS40757.1"/>
    <property type="molecule type" value="Genomic_DNA"/>
</dbReference>
<comment type="caution">
    <text evidence="2">The sequence shown here is derived from an EMBL/GenBank/DDBJ whole genome shotgun (WGS) entry which is preliminary data.</text>
</comment>
<dbReference type="Proteomes" id="UP000585474">
    <property type="component" value="Unassembled WGS sequence"/>
</dbReference>
<organism evidence="2 3">
    <name type="scientific">Actinidia rufa</name>
    <dbReference type="NCBI Taxonomy" id="165716"/>
    <lineage>
        <taxon>Eukaryota</taxon>
        <taxon>Viridiplantae</taxon>
        <taxon>Streptophyta</taxon>
        <taxon>Embryophyta</taxon>
        <taxon>Tracheophyta</taxon>
        <taxon>Spermatophyta</taxon>
        <taxon>Magnoliopsida</taxon>
        <taxon>eudicotyledons</taxon>
        <taxon>Gunneridae</taxon>
        <taxon>Pentapetalae</taxon>
        <taxon>asterids</taxon>
        <taxon>Ericales</taxon>
        <taxon>Actinidiaceae</taxon>
        <taxon>Actinidia</taxon>
    </lineage>
</organism>
<evidence type="ECO:0000313" key="3">
    <source>
        <dbReference type="Proteomes" id="UP000585474"/>
    </source>
</evidence>
<evidence type="ECO:0000256" key="1">
    <source>
        <dbReference type="SAM" id="MobiDB-lite"/>
    </source>
</evidence>
<reference evidence="3" key="1">
    <citation type="submission" date="2019-07" db="EMBL/GenBank/DDBJ databases">
        <title>De Novo Assembly of kiwifruit Actinidia rufa.</title>
        <authorList>
            <person name="Sugita-Konishi S."/>
            <person name="Sato K."/>
            <person name="Mori E."/>
            <person name="Abe Y."/>
            <person name="Kisaki G."/>
            <person name="Hamano K."/>
            <person name="Suezawa K."/>
            <person name="Otani M."/>
            <person name="Fukuda T."/>
            <person name="Manabe T."/>
            <person name="Gomi K."/>
            <person name="Tabuchi M."/>
            <person name="Akimitsu K."/>
            <person name="Kataoka I."/>
        </authorList>
    </citation>
    <scope>NUCLEOTIDE SEQUENCE [LARGE SCALE GENOMIC DNA]</scope>
    <source>
        <strain evidence="3">cv. Fuchu</strain>
    </source>
</reference>
<name>A0A7J0DT03_9ERIC</name>
<keyword evidence="3" id="KW-1185">Reference proteome</keyword>
<feature type="region of interest" description="Disordered" evidence="1">
    <location>
        <begin position="48"/>
        <end position="74"/>
    </location>
</feature>
<proteinExistence type="predicted"/>